<dbReference type="HOGENOM" id="CLU_2350880_0_0_1"/>
<keyword evidence="3" id="KW-1185">Reference proteome</keyword>
<dbReference type="Proteomes" id="UP000026915">
    <property type="component" value="Chromosome 10"/>
</dbReference>
<dbReference type="InParanoid" id="A0A061FSX6"/>
<dbReference type="Gramene" id="EOY19812">
    <property type="protein sequence ID" value="EOY19812"/>
    <property type="gene ID" value="TCM_045155"/>
</dbReference>
<reference evidence="2 3" key="1">
    <citation type="journal article" date="2013" name="Genome Biol.">
        <title>The genome sequence of the most widely cultivated cacao type and its use to identify candidate genes regulating pod color.</title>
        <authorList>
            <person name="Motamayor J.C."/>
            <person name="Mockaitis K."/>
            <person name="Schmutz J."/>
            <person name="Haiminen N."/>
            <person name="Iii D.L."/>
            <person name="Cornejo O."/>
            <person name="Findley S.D."/>
            <person name="Zheng P."/>
            <person name="Utro F."/>
            <person name="Royaert S."/>
            <person name="Saski C."/>
            <person name="Jenkins J."/>
            <person name="Podicheti R."/>
            <person name="Zhao M."/>
            <person name="Scheffler B.E."/>
            <person name="Stack J.C."/>
            <person name="Feltus F.A."/>
            <person name="Mustiga G.M."/>
            <person name="Amores F."/>
            <person name="Phillips W."/>
            <person name="Marelli J.P."/>
            <person name="May G.D."/>
            <person name="Shapiro H."/>
            <person name="Ma J."/>
            <person name="Bustamante C.D."/>
            <person name="Schnell R.J."/>
            <person name="Main D."/>
            <person name="Gilbert D."/>
            <person name="Parida L."/>
            <person name="Kuhn D.N."/>
        </authorList>
    </citation>
    <scope>NUCLEOTIDE SEQUENCE [LARGE SCALE GENOMIC DNA]</scope>
    <source>
        <strain evidence="3">cv. Matina 1-6</strain>
    </source>
</reference>
<organism evidence="2 3">
    <name type="scientific">Theobroma cacao</name>
    <name type="common">Cacao</name>
    <name type="synonym">Cocoa</name>
    <dbReference type="NCBI Taxonomy" id="3641"/>
    <lineage>
        <taxon>Eukaryota</taxon>
        <taxon>Viridiplantae</taxon>
        <taxon>Streptophyta</taxon>
        <taxon>Embryophyta</taxon>
        <taxon>Tracheophyta</taxon>
        <taxon>Spermatophyta</taxon>
        <taxon>Magnoliopsida</taxon>
        <taxon>eudicotyledons</taxon>
        <taxon>Gunneridae</taxon>
        <taxon>Pentapetalae</taxon>
        <taxon>rosids</taxon>
        <taxon>malvids</taxon>
        <taxon>Malvales</taxon>
        <taxon>Malvaceae</taxon>
        <taxon>Byttnerioideae</taxon>
        <taxon>Theobroma</taxon>
    </lineage>
</organism>
<evidence type="ECO:0000313" key="2">
    <source>
        <dbReference type="EMBL" id="EOY19812.1"/>
    </source>
</evidence>
<feature type="transmembrane region" description="Helical" evidence="1">
    <location>
        <begin position="67"/>
        <end position="87"/>
    </location>
</feature>
<keyword evidence="1" id="KW-0472">Membrane</keyword>
<evidence type="ECO:0000256" key="1">
    <source>
        <dbReference type="SAM" id="Phobius"/>
    </source>
</evidence>
<protein>
    <submittedName>
        <fullName evidence="2">Uncharacterized protein</fullName>
    </submittedName>
</protein>
<sequence>MPPLCRGLKPKLQVDSFLQLPLVSVRPCHSLSSESYQQVYRQNWHLDSDQGALMIVPRNIGLRLKRLLAELLVISLLTMLVLFTLFLKQSIFHNLSS</sequence>
<dbReference type="EMBL" id="CM001888">
    <property type="protein sequence ID" value="EOY19812.1"/>
    <property type="molecule type" value="Genomic_DNA"/>
</dbReference>
<keyword evidence="1" id="KW-0812">Transmembrane</keyword>
<dbReference type="AlphaFoldDB" id="A0A061FSX6"/>
<name>A0A061FSX6_THECC</name>
<accession>A0A061FSX6</accession>
<keyword evidence="1" id="KW-1133">Transmembrane helix</keyword>
<evidence type="ECO:0000313" key="3">
    <source>
        <dbReference type="Proteomes" id="UP000026915"/>
    </source>
</evidence>
<proteinExistence type="predicted"/>
<gene>
    <name evidence="2" type="ORF">TCM_045155</name>
</gene>